<keyword evidence="3" id="KW-1185">Reference proteome</keyword>
<reference evidence="2 3" key="1">
    <citation type="submission" date="2017-10" db="EMBL/GenBank/DDBJ databases">
        <authorList>
            <consortium name="Urmite Genomes"/>
        </authorList>
    </citation>
    <scope>NUCLEOTIDE SEQUENCE [LARGE SCALE GENOMIC DNA]</scope>
    <source>
        <strain evidence="2 3">FB-527</strain>
    </source>
</reference>
<proteinExistence type="predicted"/>
<feature type="transmembrane region" description="Helical" evidence="1">
    <location>
        <begin position="12"/>
        <end position="32"/>
    </location>
</feature>
<sequence length="84" mass="9317">MLERVRQVLNVQVTVGQLIVVGLIVGTPYLLVETVWSMTHTEAFASAPWGRSGGVVFGFDRVVASTAVLRRMHDMSVRTESWIT</sequence>
<keyword evidence="1" id="KW-1133">Transmembrane helix</keyword>
<evidence type="ECO:0000313" key="3">
    <source>
        <dbReference type="Proteomes" id="UP000554965"/>
    </source>
</evidence>
<accession>A0A7Z7IGR5</accession>
<dbReference type="EMBL" id="OCTY01000002">
    <property type="protein sequence ID" value="SOJ53130.1"/>
    <property type="molecule type" value="Genomic_DNA"/>
</dbReference>
<evidence type="ECO:0000313" key="2">
    <source>
        <dbReference type="EMBL" id="SOJ53130.1"/>
    </source>
</evidence>
<evidence type="ECO:0000256" key="1">
    <source>
        <dbReference type="SAM" id="Phobius"/>
    </source>
</evidence>
<feature type="transmembrane region" description="Helical" evidence="1">
    <location>
        <begin position="52"/>
        <end position="69"/>
    </location>
</feature>
<keyword evidence="1" id="KW-0472">Membrane</keyword>
<keyword evidence="1" id="KW-0812">Transmembrane</keyword>
<protein>
    <submittedName>
        <fullName evidence="2">Uncharacterized protein</fullName>
    </submittedName>
</protein>
<dbReference type="Proteomes" id="UP000554965">
    <property type="component" value="Unassembled WGS sequence"/>
</dbReference>
<name>A0A7Z7IGR5_9MYCO</name>
<gene>
    <name evidence="2" type="ORF">MSIMFB_00631</name>
</gene>
<comment type="caution">
    <text evidence="2">The sequence shown here is derived from an EMBL/GenBank/DDBJ whole genome shotgun (WGS) entry which is preliminary data.</text>
</comment>
<dbReference type="AlphaFoldDB" id="A0A7Z7IGR5"/>
<organism evidence="2 3">
    <name type="scientific">Mycobacterium simulans</name>
    <dbReference type="NCBI Taxonomy" id="627089"/>
    <lineage>
        <taxon>Bacteria</taxon>
        <taxon>Bacillati</taxon>
        <taxon>Actinomycetota</taxon>
        <taxon>Actinomycetes</taxon>
        <taxon>Mycobacteriales</taxon>
        <taxon>Mycobacteriaceae</taxon>
        <taxon>Mycobacterium</taxon>
    </lineage>
</organism>